<reference evidence="7 8" key="1">
    <citation type="submission" date="2019-04" db="EMBL/GenBank/DDBJ databases">
        <title>Streptomyces oryziradicis sp. nov., a novel actinomycete isolated from rhizosphere soil of rice (Oryza sativa L.).</title>
        <authorList>
            <person name="Li C."/>
        </authorList>
    </citation>
    <scope>NUCLEOTIDE SEQUENCE [LARGE SCALE GENOMIC DNA]</scope>
    <source>
        <strain evidence="7 8">NEAU-C40</strain>
    </source>
</reference>
<evidence type="ECO:0000256" key="2">
    <source>
        <dbReference type="ARBA" id="ARBA00009348"/>
    </source>
</evidence>
<gene>
    <name evidence="7" type="ORF">FCI23_37235</name>
</gene>
<comment type="caution">
    <text evidence="7">The sequence shown here is derived from an EMBL/GenBank/DDBJ whole genome shotgun (WGS) entry which is preliminary data.</text>
</comment>
<accession>A0A4U0S2K0</accession>
<dbReference type="CDD" id="cd15482">
    <property type="entry name" value="Sialidase_non-viral"/>
    <property type="match status" value="1"/>
</dbReference>
<dbReference type="InterPro" id="IPR011040">
    <property type="entry name" value="Sialidase"/>
</dbReference>
<evidence type="ECO:0000256" key="5">
    <source>
        <dbReference type="SAM" id="SignalP"/>
    </source>
</evidence>
<dbReference type="Pfam" id="PF13088">
    <property type="entry name" value="BNR_2"/>
    <property type="match status" value="1"/>
</dbReference>
<dbReference type="GO" id="GO:0006689">
    <property type="term" value="P:ganglioside catabolic process"/>
    <property type="evidence" value="ECO:0007669"/>
    <property type="project" value="TreeGrafter"/>
</dbReference>
<feature type="signal peptide" evidence="5">
    <location>
        <begin position="1"/>
        <end position="31"/>
    </location>
</feature>
<dbReference type="EC" id="3.2.1.18" evidence="3"/>
<dbReference type="PANTHER" id="PTHR10628:SF30">
    <property type="entry name" value="EXO-ALPHA-SIALIDASE"/>
    <property type="match status" value="1"/>
</dbReference>
<dbReference type="InterPro" id="IPR026856">
    <property type="entry name" value="Sialidase_fam"/>
</dbReference>
<feature type="domain" description="Sialidase" evidence="6">
    <location>
        <begin position="67"/>
        <end position="351"/>
    </location>
</feature>
<feature type="chain" id="PRO_5020730020" description="exo-alpha-sialidase" evidence="5">
    <location>
        <begin position="32"/>
        <end position="383"/>
    </location>
</feature>
<dbReference type="GO" id="GO:0004308">
    <property type="term" value="F:exo-alpha-sialidase activity"/>
    <property type="evidence" value="ECO:0007669"/>
    <property type="project" value="UniProtKB-EC"/>
</dbReference>
<dbReference type="EMBL" id="SUMC01000057">
    <property type="protein sequence ID" value="TKA03100.1"/>
    <property type="molecule type" value="Genomic_DNA"/>
</dbReference>
<comment type="similarity">
    <text evidence="2">Belongs to the glycosyl hydrolase 33 family.</text>
</comment>
<evidence type="ECO:0000256" key="4">
    <source>
        <dbReference type="SAM" id="MobiDB-lite"/>
    </source>
</evidence>
<keyword evidence="5" id="KW-0732">Signal</keyword>
<sequence>MTRHVFRTGRALTGLALLATGALGWESSAQAGPKPRSACTQSVPFRSGTEGYDTFRIPAALMAGRNTLLAFAEGRKNSAADDGDIDTVLRRSSDGGCTWGRLQVIADGGADTLGNPAPVADPRTGRVVLLLCRTTSRSPNRRVYVLHSDDNGATWTRPREITSAVKRPDWRWYATGPGHAIALRRGPHAGRLLAAANHSTASETGTGTGPESGSHSLYSDDGGDSWHIGYVADLPGGRLKLNEGTLAELPDGRVYVNVRDQGGFSQAGRADAYSSDGGRTISGVFRPQKDLTGPVVQGSLLQTDGGPLLYSGPSDPQRRARMAVRVSRDGGRTWTAGRTISTRPAGYSDLLGLGGRSVGLLYETGVESPYETITFTRFTVPAD</sequence>
<dbReference type="GO" id="GO:0016020">
    <property type="term" value="C:membrane"/>
    <property type="evidence" value="ECO:0007669"/>
    <property type="project" value="TreeGrafter"/>
</dbReference>
<dbReference type="PANTHER" id="PTHR10628">
    <property type="entry name" value="SIALIDASE"/>
    <property type="match status" value="1"/>
</dbReference>
<dbReference type="SUPFAM" id="SSF50939">
    <property type="entry name" value="Sialidases"/>
    <property type="match status" value="1"/>
</dbReference>
<evidence type="ECO:0000259" key="6">
    <source>
        <dbReference type="Pfam" id="PF13088"/>
    </source>
</evidence>
<organism evidence="7 8">
    <name type="scientific">Actinacidiphila oryziradicis</name>
    <dbReference type="NCBI Taxonomy" id="2571141"/>
    <lineage>
        <taxon>Bacteria</taxon>
        <taxon>Bacillati</taxon>
        <taxon>Actinomycetota</taxon>
        <taxon>Actinomycetes</taxon>
        <taxon>Kitasatosporales</taxon>
        <taxon>Streptomycetaceae</taxon>
        <taxon>Actinacidiphila</taxon>
    </lineage>
</organism>
<dbReference type="OrthoDB" id="7294637at2"/>
<evidence type="ECO:0000256" key="1">
    <source>
        <dbReference type="ARBA" id="ARBA00000427"/>
    </source>
</evidence>
<dbReference type="Gene3D" id="2.120.10.10">
    <property type="match status" value="1"/>
</dbReference>
<dbReference type="GO" id="GO:0009313">
    <property type="term" value="P:oligosaccharide catabolic process"/>
    <property type="evidence" value="ECO:0007669"/>
    <property type="project" value="TreeGrafter"/>
</dbReference>
<comment type="catalytic activity">
    <reaction evidence="1">
        <text>Hydrolysis of alpha-(2-&gt;3)-, alpha-(2-&gt;6)-, alpha-(2-&gt;8)- glycosidic linkages of terminal sialic acid residues in oligosaccharides, glycoproteins, glycolipids, colominic acid and synthetic substrates.</text>
        <dbReference type="EC" id="3.2.1.18"/>
    </reaction>
</comment>
<name>A0A4U0S2K0_9ACTN</name>
<feature type="region of interest" description="Disordered" evidence="4">
    <location>
        <begin position="198"/>
        <end position="219"/>
    </location>
</feature>
<dbReference type="Proteomes" id="UP000305778">
    <property type="component" value="Unassembled WGS sequence"/>
</dbReference>
<evidence type="ECO:0000313" key="8">
    <source>
        <dbReference type="Proteomes" id="UP000305778"/>
    </source>
</evidence>
<proteinExistence type="inferred from homology"/>
<keyword evidence="8" id="KW-1185">Reference proteome</keyword>
<protein>
    <recommendedName>
        <fullName evidence="3">exo-alpha-sialidase</fullName>
        <ecNumber evidence="3">3.2.1.18</ecNumber>
    </recommendedName>
</protein>
<feature type="compositionally biased region" description="Low complexity" evidence="4">
    <location>
        <begin position="199"/>
        <end position="214"/>
    </location>
</feature>
<dbReference type="AlphaFoldDB" id="A0A4U0S2K0"/>
<dbReference type="GO" id="GO:0005737">
    <property type="term" value="C:cytoplasm"/>
    <property type="evidence" value="ECO:0007669"/>
    <property type="project" value="TreeGrafter"/>
</dbReference>
<evidence type="ECO:0000313" key="7">
    <source>
        <dbReference type="EMBL" id="TKA03100.1"/>
    </source>
</evidence>
<evidence type="ECO:0000256" key="3">
    <source>
        <dbReference type="ARBA" id="ARBA00012733"/>
    </source>
</evidence>
<dbReference type="InterPro" id="IPR036278">
    <property type="entry name" value="Sialidase_sf"/>
</dbReference>